<dbReference type="SUPFAM" id="SSF101447">
    <property type="entry name" value="Formin homology 2 domain (FH2 domain)"/>
    <property type="match status" value="1"/>
</dbReference>
<feature type="domain" description="GBD/FH3" evidence="3">
    <location>
        <begin position="1"/>
        <end position="224"/>
    </location>
</feature>
<feature type="compositionally biased region" description="Basic and acidic residues" evidence="2">
    <location>
        <begin position="397"/>
        <end position="408"/>
    </location>
</feature>
<proteinExistence type="predicted"/>
<evidence type="ECO:0000259" key="4">
    <source>
        <dbReference type="PROSITE" id="PS51444"/>
    </source>
</evidence>
<sequence>MESRIGLDYIVDNPEYTAKLAAALDTNNVTVKKQVFELLSALCVYNSEGYARALDALEDFKNLKCERYRLKIVVSELQEAAAVDYQTALVAFINCLIISTPQLHDRIRIRNEFIGLKLLPVLNNLRQSARGVPDLGVQLDVFDEQRESDDTQVLHSPHSVDLSSHLDVFYAILRQVADTPQEIPFLSILQHLLRIDPKEAVSDIVWDTAERLVHRATLLEGREDATRLLRSPSLTAKHPLCGSRKQSLNTSTPGPPPPPPPPPVPGPPPPPPPPPLAPPQLPSTLPKSTMGGGPPPPPLLNPPITTTTAPDLPDIAADKLPQQETPTPRTKMKTINWNKIPNNKVVGKHNIWSLVARSHQHSPMADLDWDEMEDLFCQQAPPAPTPSSSTTASPRLGSRDSADSVNKRKEPTEIVLLDGKRSLNINIFLKQFRSSNENIIQVIRDGEHDEIGAEKLRGLLKILPELDELEMLRSFDGDKNKLGNAEKFLLQLIEVPNYKLRIESMLLKEEFAANMSYLEPSINAMIVAGEDLMTNKPLQEVLYMVLVAGNFLNSGGYAGNAAGVKLSSLQKLTDIRANKPGMNLIHYVALQAEKKRKDLLKFHEDLTALEDATKTTVEQLQNEINTLDTRIKKIRKQIDLPTTEKEIKAQMIEFLQIAQQEVGALQKDMNELESVRKSLSDFFCEDPGTFKLEECFRVFQGFCIKFKQAVAENERRRLQEEQAIARRRQREEQLAFKKRQFGGHSNGSESDCNIVDSLLHDIRSGFPHKKDSDKEIKLRRLGNGIMTSEEDVSVPGSPCLSRRRLGSFSGDQLIREDTCSPDVTPTGSLRRRRSRVPSEEDESTLMDFLRSTGQQDGSRERKSWGSLDRSWARRARGGGRKRPELLSADFSGERERPNSPSPLAENKPLLPAAPEEETKPRAWRQKIEAWLQENEKEEKQSEELRRRTRRIQSNRRSFENDSESERSTTLDTLPEGKLAEASQYKRVYSDWKPTIDKTDVVGTMEAIAEAQPQLKDKSAWRKSTLNIQNSSEETESDFRRLRRMRSRGSMDSMPSSTLQAITEEEKRKGIIGALGQIDPNESLTVYLRRPGDQEPSSDLSTRHRINSKTSPLLSRRNPSSPSESNEDPLLPPFAPRRLRKTLDLGVSDKVEIDSDNIETPPATRKLVGLKLRSGEENSENKSNRNHSNEKSKHTEEDEMGDGQFDRFSSTRRTRRYRKSAEDEPTKRTDVVSPELVPEKQVIRPTTLQVQSYPITPLTPQDSESRLRKWQDRLKYKGNEDQVEEHAITTITKSGEELQNLDKSSTLPRSNRHRTGISRKDVLDTFDKLKENSDDILSQAKNKVPSYSKIGSASTLPHTTRHRSNIDHTDVTQALRKYGLQDMSVLIDPKLKTNKDEITDNDHLKTEKRIEKKRDVCSRLKDDFGGLKTPPTHESVSKIPPRLKSEFIPEIRVQATTPAKQRTEHDLNDEGFEETQSLVSETPSQGTSSGCNYEADSIDSPKGKSKATQLNRADSSGSGDTNCGVPTRTKITRTSSVNLPERKSIIPRSSSLRKTDSQASLTRLRKTDSQTSLTRIRKTDSQSSLNRQNNKTIPRTIESRRIPISSRLSESSKKETPASKGTNNSFLKRQSNLERSNSTAKSIQALNGVQPSRKRVERSNSRSSLRSSRSSLNSATSVSTVRNVRPVPGISGYTNAIKSLTTNLQKSASGSKKPLATVQLKSKTSIPASRSSSSGSSIGPTIRRPKITSGISTSFKENAVSVPASRSSSSGSSIGPVKRAGQGFMRPTASSAAKDAMEIPRIKTSLRQSLK</sequence>
<keyword evidence="1" id="KW-0175">Coiled coil</keyword>
<feature type="compositionally biased region" description="Polar residues" evidence="2">
    <location>
        <begin position="322"/>
        <end position="331"/>
    </location>
</feature>
<dbReference type="GO" id="GO:0003779">
    <property type="term" value="F:actin binding"/>
    <property type="evidence" value="ECO:0007669"/>
    <property type="project" value="InterPro"/>
</dbReference>
<feature type="compositionally biased region" description="Polar residues" evidence="2">
    <location>
        <begin position="1021"/>
        <end position="1031"/>
    </location>
</feature>
<organism evidence="5">
    <name type="scientific">Clastoptera arizonana</name>
    <name type="common">Arizona spittle bug</name>
    <dbReference type="NCBI Taxonomy" id="38151"/>
    <lineage>
        <taxon>Eukaryota</taxon>
        <taxon>Metazoa</taxon>
        <taxon>Ecdysozoa</taxon>
        <taxon>Arthropoda</taxon>
        <taxon>Hexapoda</taxon>
        <taxon>Insecta</taxon>
        <taxon>Pterygota</taxon>
        <taxon>Neoptera</taxon>
        <taxon>Paraneoptera</taxon>
        <taxon>Hemiptera</taxon>
        <taxon>Auchenorrhyncha</taxon>
        <taxon>Cercopoidea</taxon>
        <taxon>Clastopteridae</taxon>
        <taxon>Clastoptera</taxon>
    </lineage>
</organism>
<dbReference type="Gene3D" id="1.25.10.10">
    <property type="entry name" value="Leucine-rich Repeat Variant"/>
    <property type="match status" value="1"/>
</dbReference>
<feature type="compositionally biased region" description="Basic and acidic residues" evidence="2">
    <location>
        <begin position="933"/>
        <end position="945"/>
    </location>
</feature>
<feature type="compositionally biased region" description="Polar residues" evidence="2">
    <location>
        <begin position="1580"/>
        <end position="1592"/>
    </location>
</feature>
<dbReference type="Pfam" id="PF02181">
    <property type="entry name" value="FH2"/>
    <property type="match status" value="1"/>
</dbReference>
<feature type="region of interest" description="Disordered" evidence="2">
    <location>
        <begin position="1012"/>
        <end position="1038"/>
    </location>
</feature>
<feature type="compositionally biased region" description="Low complexity" evidence="2">
    <location>
        <begin position="1110"/>
        <end position="1123"/>
    </location>
</feature>
<dbReference type="InterPro" id="IPR014768">
    <property type="entry name" value="GBD/FH3_dom"/>
</dbReference>
<evidence type="ECO:0000256" key="2">
    <source>
        <dbReference type="SAM" id="MobiDB-lite"/>
    </source>
</evidence>
<dbReference type="PROSITE" id="PS51232">
    <property type="entry name" value="GBD_FH3"/>
    <property type="match status" value="1"/>
</dbReference>
<evidence type="ECO:0000313" key="5">
    <source>
        <dbReference type="EMBL" id="JAS12056.1"/>
    </source>
</evidence>
<evidence type="ECO:0000259" key="3">
    <source>
        <dbReference type="PROSITE" id="PS51232"/>
    </source>
</evidence>
<dbReference type="InterPro" id="IPR015425">
    <property type="entry name" value="FH2_Formin"/>
</dbReference>
<feature type="compositionally biased region" description="Polar residues" evidence="2">
    <location>
        <begin position="1473"/>
        <end position="1490"/>
    </location>
</feature>
<dbReference type="Gene3D" id="1.20.58.2220">
    <property type="entry name" value="Formin, FH2 domain"/>
    <property type="match status" value="1"/>
</dbReference>
<dbReference type="PANTHER" id="PTHR46345:SF8">
    <property type="entry name" value="FORMIN 3, ISOFORM B"/>
    <property type="match status" value="1"/>
</dbReference>
<feature type="compositionally biased region" description="Low complexity" evidence="2">
    <location>
        <begin position="1758"/>
        <end position="1775"/>
    </location>
</feature>
<protein>
    <recommendedName>
        <fullName evidence="6">FH2 domain-containing protein</fullName>
    </recommendedName>
</protein>
<dbReference type="InterPro" id="IPR011989">
    <property type="entry name" value="ARM-like"/>
</dbReference>
<feature type="compositionally biased region" description="Pro residues" evidence="2">
    <location>
        <begin position="253"/>
        <end position="281"/>
    </location>
</feature>
<dbReference type="SMART" id="SM01139">
    <property type="entry name" value="Drf_FH3"/>
    <property type="match status" value="1"/>
</dbReference>
<feature type="region of interest" description="Disordered" evidence="2">
    <location>
        <begin position="1703"/>
        <end position="1810"/>
    </location>
</feature>
<feature type="compositionally biased region" description="Polar residues" evidence="2">
    <location>
        <begin position="1546"/>
        <end position="1560"/>
    </location>
</feature>
<dbReference type="EMBL" id="GEDC01025242">
    <property type="protein sequence ID" value="JAS12056.1"/>
    <property type="molecule type" value="Transcribed_RNA"/>
</dbReference>
<dbReference type="Pfam" id="PF06367">
    <property type="entry name" value="Drf_FH3"/>
    <property type="match status" value="1"/>
</dbReference>
<feature type="domain" description="FH2" evidence="4">
    <location>
        <begin position="322"/>
        <end position="732"/>
    </location>
</feature>
<dbReference type="InterPro" id="IPR016024">
    <property type="entry name" value="ARM-type_fold"/>
</dbReference>
<feature type="region of interest" description="Disordered" evidence="2">
    <location>
        <begin position="933"/>
        <end position="977"/>
    </location>
</feature>
<dbReference type="InterPro" id="IPR042201">
    <property type="entry name" value="FH2_Formin_sf"/>
</dbReference>
<gene>
    <name evidence="5" type="ORF">g.42017</name>
</gene>
<feature type="compositionally biased region" description="Polar residues" evidence="2">
    <location>
        <begin position="1618"/>
        <end position="1649"/>
    </location>
</feature>
<feature type="compositionally biased region" description="Low complexity" evidence="2">
    <location>
        <begin position="1660"/>
        <end position="1680"/>
    </location>
</feature>
<feature type="compositionally biased region" description="Low complexity" evidence="2">
    <location>
        <begin position="1720"/>
        <end position="1741"/>
    </location>
</feature>
<dbReference type="SUPFAM" id="SSF48371">
    <property type="entry name" value="ARM repeat"/>
    <property type="match status" value="1"/>
</dbReference>
<name>A0A1B6CF20_9HEMI</name>
<feature type="compositionally biased region" description="Polar residues" evidence="2">
    <location>
        <begin position="1505"/>
        <end position="1520"/>
    </location>
</feature>
<dbReference type="PROSITE" id="PS51444">
    <property type="entry name" value="FH2"/>
    <property type="match status" value="1"/>
</dbReference>
<feature type="region of interest" description="Disordered" evidence="2">
    <location>
        <begin position="1446"/>
        <end position="1691"/>
    </location>
</feature>
<feature type="region of interest" description="Disordered" evidence="2">
    <location>
        <begin position="230"/>
        <end position="331"/>
    </location>
</feature>
<dbReference type="SMART" id="SM00498">
    <property type="entry name" value="FH2"/>
    <property type="match status" value="1"/>
</dbReference>
<evidence type="ECO:0008006" key="6">
    <source>
        <dbReference type="Google" id="ProtNLM"/>
    </source>
</evidence>
<feature type="compositionally biased region" description="Basic and acidic residues" evidence="2">
    <location>
        <begin position="1218"/>
        <end position="1229"/>
    </location>
</feature>
<feature type="region of interest" description="Disordered" evidence="2">
    <location>
        <begin position="1293"/>
        <end position="1317"/>
    </location>
</feature>
<feature type="region of interest" description="Disordered" evidence="2">
    <location>
        <begin position="378"/>
        <end position="408"/>
    </location>
</feature>
<feature type="region of interest" description="Disordered" evidence="2">
    <location>
        <begin position="1088"/>
        <end position="1136"/>
    </location>
</feature>
<dbReference type="InterPro" id="IPR010472">
    <property type="entry name" value="FH3_dom"/>
</dbReference>
<reference evidence="5" key="1">
    <citation type="submission" date="2015-12" db="EMBL/GenBank/DDBJ databases">
        <title>De novo transcriptome assembly of four potential Pierce s Disease insect vectors from Arizona vineyards.</title>
        <authorList>
            <person name="Tassone E.E."/>
        </authorList>
    </citation>
    <scope>NUCLEOTIDE SEQUENCE</scope>
</reference>
<feature type="coiled-coil region" evidence="1">
    <location>
        <begin position="603"/>
        <end position="675"/>
    </location>
</feature>
<feature type="region of interest" description="Disordered" evidence="2">
    <location>
        <begin position="1153"/>
        <end position="1237"/>
    </location>
</feature>
<dbReference type="Gene3D" id="1.10.238.150">
    <property type="entry name" value="Formin, FH3 diaphanous domain"/>
    <property type="match status" value="1"/>
</dbReference>
<accession>A0A1B6CF20</accession>
<feature type="region of interest" description="Disordered" evidence="2">
    <location>
        <begin position="812"/>
        <end position="921"/>
    </location>
</feature>
<feature type="compositionally biased region" description="Basic and acidic residues" evidence="2">
    <location>
        <begin position="1172"/>
        <end position="1195"/>
    </location>
</feature>
<dbReference type="PANTHER" id="PTHR46345">
    <property type="entry name" value="INVERTED FORMIN-2"/>
    <property type="match status" value="1"/>
</dbReference>
<evidence type="ECO:0000256" key="1">
    <source>
        <dbReference type="SAM" id="Coils"/>
    </source>
</evidence>
<feature type="compositionally biased region" description="Basic and acidic residues" evidence="2">
    <location>
        <begin position="956"/>
        <end position="968"/>
    </location>
</feature>